<protein>
    <recommendedName>
        <fullName evidence="3">Peptidase MA superfamily protein</fullName>
    </recommendedName>
</protein>
<dbReference type="EMBL" id="FMYF01000001">
    <property type="protein sequence ID" value="SDB80132.1"/>
    <property type="molecule type" value="Genomic_DNA"/>
</dbReference>
<evidence type="ECO:0000313" key="1">
    <source>
        <dbReference type="EMBL" id="SDB80132.1"/>
    </source>
</evidence>
<dbReference type="STRING" id="1577474.GA0111570_101407"/>
<name>A0A1G6GDQ0_9ACTN</name>
<gene>
    <name evidence="1" type="ORF">GA0111570_101407</name>
</gene>
<keyword evidence="2" id="KW-1185">Reference proteome</keyword>
<evidence type="ECO:0000313" key="2">
    <source>
        <dbReference type="Proteomes" id="UP000199086"/>
    </source>
</evidence>
<dbReference type="Proteomes" id="UP000199086">
    <property type="component" value="Unassembled WGS sequence"/>
</dbReference>
<sequence length="287" mass="29363">MPFQQPAAVRPGLAAAVTLLVLSLLLAVSLSPVGAPDRPAGSASAGQRSLALEASTVVRMRDGTRVACAEPADCQVWAVALAAASRALDPVLPAVPPFSAVTVIAPTLAGQVSVVGNRSQGIPAATTLLVGDDLVRRGVASPQDRGRVWIVVNPAVTRAGGELPTRVLTHELVHVRTRAADLAGPLWVEEGYAVAVTERVLGPSAAIARPGPGTGDTLAPPAWPSDDWVPSTTEDYAVAGAVVKALAGRIGWNGVARWYAATGAGAGSRTIARNLEQQITGGRRARS</sequence>
<dbReference type="AlphaFoldDB" id="A0A1G6GDQ0"/>
<proteinExistence type="predicted"/>
<reference evidence="1 2" key="1">
    <citation type="submission" date="2016-06" db="EMBL/GenBank/DDBJ databases">
        <authorList>
            <person name="Olsen C.W."/>
            <person name="Carey S."/>
            <person name="Hinshaw L."/>
            <person name="Karasin A.I."/>
        </authorList>
    </citation>
    <scope>NUCLEOTIDE SEQUENCE [LARGE SCALE GENOMIC DNA]</scope>
    <source>
        <strain evidence="1 2">LZ-22</strain>
    </source>
</reference>
<accession>A0A1G6GDQ0</accession>
<organism evidence="1 2">
    <name type="scientific">Raineyella antarctica</name>
    <dbReference type="NCBI Taxonomy" id="1577474"/>
    <lineage>
        <taxon>Bacteria</taxon>
        <taxon>Bacillati</taxon>
        <taxon>Actinomycetota</taxon>
        <taxon>Actinomycetes</taxon>
        <taxon>Propionibacteriales</taxon>
        <taxon>Propionibacteriaceae</taxon>
        <taxon>Raineyella</taxon>
    </lineage>
</organism>
<evidence type="ECO:0008006" key="3">
    <source>
        <dbReference type="Google" id="ProtNLM"/>
    </source>
</evidence>
<dbReference type="OrthoDB" id="5242307at2"/>
<dbReference type="RefSeq" id="WP_092605813.1">
    <property type="nucleotide sequence ID" value="NZ_FMYF01000001.1"/>
</dbReference>